<dbReference type="GO" id="GO:0006281">
    <property type="term" value="P:DNA repair"/>
    <property type="evidence" value="ECO:0007669"/>
    <property type="project" value="InterPro"/>
</dbReference>
<evidence type="ECO:0000256" key="2">
    <source>
        <dbReference type="ARBA" id="ARBA00006918"/>
    </source>
</evidence>
<feature type="compositionally biased region" description="Basic and acidic residues" evidence="9">
    <location>
        <begin position="503"/>
        <end position="527"/>
    </location>
</feature>
<feature type="compositionally biased region" description="Basic and acidic residues" evidence="9">
    <location>
        <begin position="481"/>
        <end position="496"/>
    </location>
</feature>
<evidence type="ECO:0000256" key="4">
    <source>
        <dbReference type="ARBA" id="ARBA00022853"/>
    </source>
</evidence>
<comment type="similarity">
    <text evidence="2">Belongs to the SWC4 family.</text>
</comment>
<dbReference type="RefSeq" id="XP_024319577.1">
    <property type="nucleotide sequence ID" value="XM_024472851.1"/>
</dbReference>
<dbReference type="Pfam" id="PF16282">
    <property type="entry name" value="SANT_DAMP1_like"/>
    <property type="match status" value="1"/>
</dbReference>
<dbReference type="PANTHER" id="PTHR12855:SF10">
    <property type="entry name" value="DNA METHYLTRANSFERASE 1-ASSOCIATED PROTEIN 1"/>
    <property type="match status" value="1"/>
</dbReference>
<accession>A0A176ZY88</accession>
<evidence type="ECO:0000256" key="3">
    <source>
        <dbReference type="ARBA" id="ARBA00019132"/>
    </source>
</evidence>
<evidence type="ECO:0000256" key="1">
    <source>
        <dbReference type="ARBA" id="ARBA00004123"/>
    </source>
</evidence>
<organism evidence="11">
    <name type="scientific">Pseudogymnoascus destructans</name>
    <dbReference type="NCBI Taxonomy" id="655981"/>
    <lineage>
        <taxon>Eukaryota</taxon>
        <taxon>Fungi</taxon>
        <taxon>Dikarya</taxon>
        <taxon>Ascomycota</taxon>
        <taxon>Pezizomycotina</taxon>
        <taxon>Leotiomycetes</taxon>
        <taxon>Thelebolales</taxon>
        <taxon>Thelebolaceae</taxon>
        <taxon>Pseudogymnoascus</taxon>
    </lineage>
</organism>
<evidence type="ECO:0000256" key="9">
    <source>
        <dbReference type="SAM" id="MobiDB-lite"/>
    </source>
</evidence>
<dbReference type="VEuPathDB" id="FungiDB:GMDG_02674"/>
<dbReference type="InterPro" id="IPR027109">
    <property type="entry name" value="Swc4/Dmap1"/>
</dbReference>
<keyword evidence="5" id="KW-0805">Transcription regulation</keyword>
<dbReference type="Proteomes" id="UP000077154">
    <property type="component" value="Unassembled WGS sequence"/>
</dbReference>
<name>A0A176ZY88_9PEZI</name>
<dbReference type="PANTHER" id="PTHR12855">
    <property type="entry name" value="DNA METHYLTRANSFERASE 1-ASSOCIATED PROTEIN 1 FAMILY MEMBER"/>
    <property type="match status" value="1"/>
</dbReference>
<evidence type="ECO:0000256" key="7">
    <source>
        <dbReference type="ARBA" id="ARBA00023242"/>
    </source>
</evidence>
<dbReference type="InterPro" id="IPR032563">
    <property type="entry name" value="DAMP1_SANT-like"/>
</dbReference>
<keyword evidence="7" id="KW-0539">Nucleus</keyword>
<sequence>MMTSLDVRDMLDLPNSAGPRPAKKQKLTNARPNLKGLQREVQSLGGDNPISIVPAVPQFKKRRLVSRKPAAKWELKPFKNSAREDDMTLKHWRRKIEVPPKQEAQEGEGGEGGEAVEGGVKEEVDDSAFAKFNVQVNIPKYDDEQYEAKLKNEDWTKEETDYLMQTARDFDLRWPLVWDRYEYQPVPPPSTDGAESSTALIPELKPRTLEDLKARYYDVAAKMMSVHRPVQFMSQVEFSLHQLMSSFSPVQEALRKRFAENAMSRSSEERREEESLLIELKRIMARSERLNEERKDLYARLDAPLSSSNVGIYTTSAGLQQLVQQLMNADKSKKRKSILGPEGTPTAGPGAAPVDRRDSTVREPAAATPATAKKGGAGPAERRKLSEEDQVVFGVSTHDRLQSGPQFRYDRIAKMVSNRSAVLASRITNVLTELEIPPRLVMPTLEVGTAFEALLGSINVLLDTRKASDKLDGEIKLAEAQKAEREKKKGKKKEEEGGQGEGEMEKEGEVEAEGEIKAEGGGEKERSVSVARAGSVQAQQAAHKRSASVLSQVSDKSTKRQKK</sequence>
<dbReference type="GeneID" id="36292443"/>
<feature type="compositionally biased region" description="Basic and acidic residues" evidence="9">
    <location>
        <begin position="95"/>
        <end position="104"/>
    </location>
</feature>
<dbReference type="GO" id="GO:0000122">
    <property type="term" value="P:negative regulation of transcription by RNA polymerase II"/>
    <property type="evidence" value="ECO:0007669"/>
    <property type="project" value="TreeGrafter"/>
</dbReference>
<feature type="compositionally biased region" description="Basic and acidic residues" evidence="9">
    <location>
        <begin position="1"/>
        <end position="11"/>
    </location>
</feature>
<comment type="subcellular location">
    <subcellularLocation>
        <location evidence="1">Nucleus</location>
    </subcellularLocation>
</comment>
<evidence type="ECO:0000313" key="11">
    <source>
        <dbReference type="EMBL" id="OAF54270.1"/>
    </source>
</evidence>
<feature type="coiled-coil region" evidence="8">
    <location>
        <begin position="273"/>
        <end position="300"/>
    </location>
</feature>
<dbReference type="GO" id="GO:0006338">
    <property type="term" value="P:chromatin remodeling"/>
    <property type="evidence" value="ECO:0007669"/>
    <property type="project" value="InterPro"/>
</dbReference>
<feature type="region of interest" description="Disordered" evidence="9">
    <location>
        <begin position="481"/>
        <end position="563"/>
    </location>
</feature>
<dbReference type="OrthoDB" id="19740at2759"/>
<dbReference type="GO" id="GO:0035267">
    <property type="term" value="C:NuA4 histone acetyltransferase complex"/>
    <property type="evidence" value="ECO:0007669"/>
    <property type="project" value="InterPro"/>
</dbReference>
<evidence type="ECO:0000256" key="6">
    <source>
        <dbReference type="ARBA" id="ARBA00023163"/>
    </source>
</evidence>
<feature type="compositionally biased region" description="Low complexity" evidence="9">
    <location>
        <begin position="364"/>
        <end position="374"/>
    </location>
</feature>
<evidence type="ECO:0000256" key="8">
    <source>
        <dbReference type="SAM" id="Coils"/>
    </source>
</evidence>
<keyword evidence="4" id="KW-0156">Chromatin regulator</keyword>
<keyword evidence="6" id="KW-0804">Transcription</keyword>
<feature type="region of interest" description="Disordered" evidence="9">
    <location>
        <begin position="95"/>
        <end position="116"/>
    </location>
</feature>
<feature type="compositionally biased region" description="Low complexity" evidence="9">
    <location>
        <begin position="340"/>
        <end position="353"/>
    </location>
</feature>
<evidence type="ECO:0000259" key="10">
    <source>
        <dbReference type="Pfam" id="PF16282"/>
    </source>
</evidence>
<dbReference type="eggNOG" id="KOG2656">
    <property type="taxonomic scope" value="Eukaryota"/>
</dbReference>
<protein>
    <recommendedName>
        <fullName evidence="3">SWR1-complex protein 4</fullName>
    </recommendedName>
</protein>
<gene>
    <name evidence="11" type="primary">SWC4</name>
    <name evidence="11" type="ORF">VC83_09412</name>
</gene>
<keyword evidence="8" id="KW-0175">Coiled coil</keyword>
<reference evidence="11" key="1">
    <citation type="submission" date="2016-03" db="EMBL/GenBank/DDBJ databases">
        <title>Updated assembly of Pseudogymnoascus destructans, the fungus causing white-nose syndrome of bats.</title>
        <authorList>
            <person name="Palmer J.M."/>
            <person name="Drees K.P."/>
            <person name="Foster J.T."/>
            <person name="Lindner D.L."/>
        </authorList>
    </citation>
    <scope>NUCLEOTIDE SEQUENCE [LARGE SCALE GENOMIC DNA]</scope>
    <source>
        <strain evidence="11">20631-21</strain>
    </source>
</reference>
<proteinExistence type="inferred from homology"/>
<dbReference type="EMBL" id="KV441433">
    <property type="protein sequence ID" value="OAF54270.1"/>
    <property type="molecule type" value="Genomic_DNA"/>
</dbReference>
<evidence type="ECO:0000256" key="5">
    <source>
        <dbReference type="ARBA" id="ARBA00023015"/>
    </source>
</evidence>
<dbReference type="AlphaFoldDB" id="A0A176ZY88"/>
<feature type="domain" description="DAMP1 SANT/Myb-like" evidence="10">
    <location>
        <begin position="128"/>
        <end position="224"/>
    </location>
</feature>
<feature type="region of interest" description="Disordered" evidence="9">
    <location>
        <begin position="332"/>
        <end position="388"/>
    </location>
</feature>
<dbReference type="GO" id="GO:0003714">
    <property type="term" value="F:transcription corepressor activity"/>
    <property type="evidence" value="ECO:0007669"/>
    <property type="project" value="TreeGrafter"/>
</dbReference>
<dbReference type="GO" id="GO:0000812">
    <property type="term" value="C:Swr1 complex"/>
    <property type="evidence" value="ECO:0007669"/>
    <property type="project" value="TreeGrafter"/>
</dbReference>
<feature type="region of interest" description="Disordered" evidence="9">
    <location>
        <begin position="1"/>
        <end position="36"/>
    </location>
</feature>
<dbReference type="Gene3D" id="1.10.10.60">
    <property type="entry name" value="Homeodomain-like"/>
    <property type="match status" value="1"/>
</dbReference>